<keyword evidence="6 8" id="KW-1133">Transmembrane helix</keyword>
<keyword evidence="7 8" id="KW-0472">Membrane</keyword>
<proteinExistence type="predicted"/>
<protein>
    <recommendedName>
        <fullName evidence="9">Glycosyltransferase RgtA/B/C/D-like domain-containing protein</fullName>
    </recommendedName>
</protein>
<dbReference type="EMBL" id="MFBT01000018">
    <property type="protein sequence ID" value="OGD99369.1"/>
    <property type="molecule type" value="Genomic_DNA"/>
</dbReference>
<dbReference type="InterPro" id="IPR038731">
    <property type="entry name" value="RgtA/B/C-like"/>
</dbReference>
<evidence type="ECO:0000256" key="8">
    <source>
        <dbReference type="SAM" id="Phobius"/>
    </source>
</evidence>
<dbReference type="GO" id="GO:0005886">
    <property type="term" value="C:plasma membrane"/>
    <property type="evidence" value="ECO:0007669"/>
    <property type="project" value="UniProtKB-SubCell"/>
</dbReference>
<feature type="transmembrane region" description="Helical" evidence="8">
    <location>
        <begin position="193"/>
        <end position="220"/>
    </location>
</feature>
<sequence length="510" mass="56669">MKNKIIVIVFFILTVVLLGLVVKGQSGNPIYFQNEKDTRVGGPFESSNNTSRFALVEAIVEEKTFFFNEKRARFSSPDLVLYNDKFFSIFTPGVSFVGIPFYIFGKSIGAPQLSTYLVNVIAALVNVFLIYKISKKLGAGTFTALLSGVIFLFATNALSYAFTFTQHHLSTLAILAGTLAVIGKSTFVKNVAVGIAFGVAILMDIPNLFLFLPIIIYALVKNIGFGQIKEKVSFSFNLKIFGLIAGLIPFLFVFALYNYQLTGSYTKIGQLIGRTSYPPKEVAEQKPNSSQYTSSDLKLFDTPFNPRRELNGFYILLISNERGIFYYSPVLILGLVGLLVSINSKKRKRQEVVILVSSISLTNILLYSMFGDPWGGWSYGPRYLIPTAAILSLGIGPAFHKFKKKLPIIILAFFIIAYSVSVNALGALTTAAVPPKGEAQNLASPIPYTFQYNLQLLEKNFSSSLVYNLYFFNLISAKYYLIYYIAVVSLLIFMLGVGSYKEKEEKIDEN</sequence>
<evidence type="ECO:0000256" key="5">
    <source>
        <dbReference type="ARBA" id="ARBA00022692"/>
    </source>
</evidence>
<evidence type="ECO:0000256" key="7">
    <source>
        <dbReference type="ARBA" id="ARBA00023136"/>
    </source>
</evidence>
<feature type="transmembrane region" description="Helical" evidence="8">
    <location>
        <begin position="481"/>
        <end position="500"/>
    </location>
</feature>
<dbReference type="AlphaFoldDB" id="A0A1F5H5M7"/>
<evidence type="ECO:0000256" key="3">
    <source>
        <dbReference type="ARBA" id="ARBA00022676"/>
    </source>
</evidence>
<feature type="domain" description="Glycosyltransferase RgtA/B/C/D-like" evidence="9">
    <location>
        <begin position="108"/>
        <end position="231"/>
    </location>
</feature>
<evidence type="ECO:0000313" key="10">
    <source>
        <dbReference type="EMBL" id="OGD99369.1"/>
    </source>
</evidence>
<keyword evidence="5 8" id="KW-0812">Transmembrane</keyword>
<evidence type="ECO:0000313" key="11">
    <source>
        <dbReference type="Proteomes" id="UP000177039"/>
    </source>
</evidence>
<feature type="transmembrane region" description="Helical" evidence="8">
    <location>
        <begin position="406"/>
        <end position="428"/>
    </location>
</feature>
<feature type="transmembrane region" description="Helical" evidence="8">
    <location>
        <begin position="86"/>
        <end position="104"/>
    </location>
</feature>
<accession>A0A1F5H5M7</accession>
<dbReference type="Proteomes" id="UP000177039">
    <property type="component" value="Unassembled WGS sequence"/>
</dbReference>
<dbReference type="PANTHER" id="PTHR33908">
    <property type="entry name" value="MANNOSYLTRANSFERASE YKCB-RELATED"/>
    <property type="match status" value="1"/>
</dbReference>
<feature type="transmembrane region" description="Helical" evidence="8">
    <location>
        <begin position="240"/>
        <end position="259"/>
    </location>
</feature>
<keyword evidence="2" id="KW-1003">Cell membrane</keyword>
<organism evidence="10 11">
    <name type="scientific">Candidatus Curtissbacteria bacterium RIFCSPLOWO2_01_FULL_42_50</name>
    <dbReference type="NCBI Taxonomy" id="1797730"/>
    <lineage>
        <taxon>Bacteria</taxon>
        <taxon>Candidatus Curtissiibacteriota</taxon>
    </lineage>
</organism>
<keyword evidence="4" id="KW-0808">Transferase</keyword>
<evidence type="ECO:0000256" key="2">
    <source>
        <dbReference type="ARBA" id="ARBA00022475"/>
    </source>
</evidence>
<dbReference type="PANTHER" id="PTHR33908:SF11">
    <property type="entry name" value="MEMBRANE PROTEIN"/>
    <property type="match status" value="1"/>
</dbReference>
<evidence type="ECO:0000256" key="6">
    <source>
        <dbReference type="ARBA" id="ARBA00022989"/>
    </source>
</evidence>
<feature type="transmembrane region" description="Helical" evidence="8">
    <location>
        <begin position="324"/>
        <end position="340"/>
    </location>
</feature>
<name>A0A1F5H5M7_9BACT</name>
<dbReference type="GO" id="GO:0009103">
    <property type="term" value="P:lipopolysaccharide biosynthetic process"/>
    <property type="evidence" value="ECO:0007669"/>
    <property type="project" value="UniProtKB-ARBA"/>
</dbReference>
<comment type="caution">
    <text evidence="10">The sequence shown here is derived from an EMBL/GenBank/DDBJ whole genome shotgun (WGS) entry which is preliminary data.</text>
</comment>
<feature type="transmembrane region" description="Helical" evidence="8">
    <location>
        <begin position="116"/>
        <end position="133"/>
    </location>
</feature>
<evidence type="ECO:0000256" key="1">
    <source>
        <dbReference type="ARBA" id="ARBA00004651"/>
    </source>
</evidence>
<dbReference type="Pfam" id="PF13231">
    <property type="entry name" value="PMT_2"/>
    <property type="match status" value="1"/>
</dbReference>
<comment type="subcellular location">
    <subcellularLocation>
        <location evidence="1">Cell membrane</location>
        <topology evidence="1">Multi-pass membrane protein</topology>
    </subcellularLocation>
</comment>
<feature type="transmembrane region" description="Helical" evidence="8">
    <location>
        <begin position="382"/>
        <end position="399"/>
    </location>
</feature>
<gene>
    <name evidence="10" type="ORF">A3B54_04515</name>
</gene>
<evidence type="ECO:0000256" key="4">
    <source>
        <dbReference type="ARBA" id="ARBA00022679"/>
    </source>
</evidence>
<feature type="transmembrane region" description="Helical" evidence="8">
    <location>
        <begin position="169"/>
        <end position="187"/>
    </location>
</feature>
<dbReference type="GO" id="GO:0016763">
    <property type="term" value="F:pentosyltransferase activity"/>
    <property type="evidence" value="ECO:0007669"/>
    <property type="project" value="TreeGrafter"/>
</dbReference>
<reference evidence="10 11" key="1">
    <citation type="journal article" date="2016" name="Nat. Commun.">
        <title>Thousands of microbial genomes shed light on interconnected biogeochemical processes in an aquifer system.</title>
        <authorList>
            <person name="Anantharaman K."/>
            <person name="Brown C.T."/>
            <person name="Hug L.A."/>
            <person name="Sharon I."/>
            <person name="Castelle C.J."/>
            <person name="Probst A.J."/>
            <person name="Thomas B.C."/>
            <person name="Singh A."/>
            <person name="Wilkins M.J."/>
            <person name="Karaoz U."/>
            <person name="Brodie E.L."/>
            <person name="Williams K.H."/>
            <person name="Hubbard S.S."/>
            <person name="Banfield J.F."/>
        </authorList>
    </citation>
    <scope>NUCLEOTIDE SEQUENCE [LARGE SCALE GENOMIC DNA]</scope>
</reference>
<feature type="transmembrane region" description="Helical" evidence="8">
    <location>
        <begin position="352"/>
        <end position="370"/>
    </location>
</feature>
<evidence type="ECO:0000259" key="9">
    <source>
        <dbReference type="Pfam" id="PF13231"/>
    </source>
</evidence>
<dbReference type="InterPro" id="IPR050297">
    <property type="entry name" value="LipidA_mod_glycosyltrf_83"/>
</dbReference>
<keyword evidence="3" id="KW-0328">Glycosyltransferase</keyword>
<feature type="transmembrane region" description="Helical" evidence="8">
    <location>
        <begin position="139"/>
        <end position="162"/>
    </location>
</feature>